<keyword evidence="3" id="KW-0808">Transferase</keyword>
<dbReference type="GO" id="GO:0008168">
    <property type="term" value="F:methyltransferase activity"/>
    <property type="evidence" value="ECO:0007669"/>
    <property type="project" value="UniProtKB-KW"/>
</dbReference>
<proteinExistence type="inferred from homology"/>
<dbReference type="GO" id="GO:0032259">
    <property type="term" value="P:methylation"/>
    <property type="evidence" value="ECO:0007669"/>
    <property type="project" value="UniProtKB-KW"/>
</dbReference>
<dbReference type="Gene3D" id="3.40.50.150">
    <property type="entry name" value="Vaccinia Virus protein VP39"/>
    <property type="match status" value="1"/>
</dbReference>
<comment type="similarity">
    <text evidence="1">Belongs to the methyltransferase superfamily.</text>
</comment>
<accession>B5YMZ0</accession>
<dbReference type="HOGENOM" id="CLU_100410_0_0_1"/>
<dbReference type="CDD" id="cd02440">
    <property type="entry name" value="AdoMet_MTases"/>
    <property type="match status" value="1"/>
</dbReference>
<evidence type="ECO:0000256" key="3">
    <source>
        <dbReference type="ARBA" id="ARBA00022679"/>
    </source>
</evidence>
<dbReference type="Pfam" id="PF13847">
    <property type="entry name" value="Methyltransf_31"/>
    <property type="match status" value="1"/>
</dbReference>
<feature type="domain" description="Methyltransferase" evidence="4">
    <location>
        <begin position="33"/>
        <end position="155"/>
    </location>
</feature>
<dbReference type="PaxDb" id="35128-Thaps6960"/>
<dbReference type="AlphaFoldDB" id="B5YMZ0"/>
<dbReference type="EMBL" id="CP001160">
    <property type="protein sequence ID" value="ACI64894.1"/>
    <property type="molecule type" value="Genomic_DNA"/>
</dbReference>
<name>B5YMZ0_THAPS</name>
<dbReference type="InterPro" id="IPR051419">
    <property type="entry name" value="Lys/N-term_MeTrsfase_sf"/>
</dbReference>
<protein>
    <recommendedName>
        <fullName evidence="4">Methyltransferase domain-containing protein</fullName>
    </recommendedName>
</protein>
<dbReference type="eggNOG" id="KOG1271">
    <property type="taxonomic scope" value="Eukaryota"/>
</dbReference>
<dbReference type="InterPro" id="IPR029063">
    <property type="entry name" value="SAM-dependent_MTases_sf"/>
</dbReference>
<dbReference type="OMA" id="ADEYSWY"/>
<evidence type="ECO:0000256" key="1">
    <source>
        <dbReference type="ARBA" id="ARBA00008361"/>
    </source>
</evidence>
<evidence type="ECO:0000313" key="5">
    <source>
        <dbReference type="EMBL" id="ACI64894.1"/>
    </source>
</evidence>
<dbReference type="GeneID" id="7444113"/>
<reference evidence="5 6" key="2">
    <citation type="journal article" date="2008" name="Nature">
        <title>The Phaeodactylum genome reveals the evolutionary history of diatom genomes.</title>
        <authorList>
            <person name="Bowler C."/>
            <person name="Allen A.E."/>
            <person name="Badger J.H."/>
            <person name="Grimwood J."/>
            <person name="Jabbari K."/>
            <person name="Kuo A."/>
            <person name="Maheswari U."/>
            <person name="Martens C."/>
            <person name="Maumus F."/>
            <person name="Otillar R.P."/>
            <person name="Rayko E."/>
            <person name="Salamov A."/>
            <person name="Vandepoele K."/>
            <person name="Beszteri B."/>
            <person name="Gruber A."/>
            <person name="Heijde M."/>
            <person name="Katinka M."/>
            <person name="Mock T."/>
            <person name="Valentin K."/>
            <person name="Verret F."/>
            <person name="Berges J.A."/>
            <person name="Brownlee C."/>
            <person name="Cadoret J.P."/>
            <person name="Chiovitti A."/>
            <person name="Choi C.J."/>
            <person name="Coesel S."/>
            <person name="De Martino A."/>
            <person name="Detter J.C."/>
            <person name="Durkin C."/>
            <person name="Falciatore A."/>
            <person name="Fournet J."/>
            <person name="Haruta M."/>
            <person name="Huysman M.J."/>
            <person name="Jenkins B.D."/>
            <person name="Jiroutova K."/>
            <person name="Jorgensen R.E."/>
            <person name="Joubert Y."/>
            <person name="Kaplan A."/>
            <person name="Kroger N."/>
            <person name="Kroth P.G."/>
            <person name="La Roche J."/>
            <person name="Lindquist E."/>
            <person name="Lommer M."/>
            <person name="Martin-Jezequel V."/>
            <person name="Lopez P.J."/>
            <person name="Lucas S."/>
            <person name="Mangogna M."/>
            <person name="McGinnis K."/>
            <person name="Medlin L.K."/>
            <person name="Montsant A."/>
            <person name="Oudot-Le Secq M.P."/>
            <person name="Napoli C."/>
            <person name="Obornik M."/>
            <person name="Parker M.S."/>
            <person name="Petit J.L."/>
            <person name="Porcel B.M."/>
            <person name="Poulsen N."/>
            <person name="Robison M."/>
            <person name="Rychlewski L."/>
            <person name="Rynearson T.A."/>
            <person name="Schmutz J."/>
            <person name="Shapiro H."/>
            <person name="Siaut M."/>
            <person name="Stanley M."/>
            <person name="Sussman M.R."/>
            <person name="Taylor A.R."/>
            <person name="Vardi A."/>
            <person name="von Dassow P."/>
            <person name="Vyverman W."/>
            <person name="Willis A."/>
            <person name="Wyrwicz L.S."/>
            <person name="Rokhsar D.S."/>
            <person name="Weissenbach J."/>
            <person name="Armbrust E.V."/>
            <person name="Green B.R."/>
            <person name="Van de Peer Y."/>
            <person name="Grigoriev I.V."/>
        </authorList>
    </citation>
    <scope>NUCLEOTIDE SEQUENCE [LARGE SCALE GENOMIC DNA]</scope>
    <source>
        <strain evidence="5 6">CCMP1335</strain>
    </source>
</reference>
<gene>
    <name evidence="5" type="ORF">THAPS_6960</name>
</gene>
<keyword evidence="6" id="KW-1185">Reference proteome</keyword>
<keyword evidence="2" id="KW-0489">Methyltransferase</keyword>
<dbReference type="KEGG" id="tps:THAPS_6960"/>
<organism evidence="5 6">
    <name type="scientific">Thalassiosira pseudonana</name>
    <name type="common">Marine diatom</name>
    <name type="synonym">Cyclotella nana</name>
    <dbReference type="NCBI Taxonomy" id="35128"/>
    <lineage>
        <taxon>Eukaryota</taxon>
        <taxon>Sar</taxon>
        <taxon>Stramenopiles</taxon>
        <taxon>Ochrophyta</taxon>
        <taxon>Bacillariophyta</taxon>
        <taxon>Coscinodiscophyceae</taxon>
        <taxon>Thalassiosirophycidae</taxon>
        <taxon>Thalassiosirales</taxon>
        <taxon>Thalassiosiraceae</taxon>
        <taxon>Thalassiosira</taxon>
    </lineage>
</organism>
<evidence type="ECO:0000259" key="4">
    <source>
        <dbReference type="Pfam" id="PF13847"/>
    </source>
</evidence>
<dbReference type="PANTHER" id="PTHR12176:SF80">
    <property type="entry name" value="EEF1A LYSINE METHYLTRANSFERASE 4"/>
    <property type="match status" value="1"/>
</dbReference>
<dbReference type="PANTHER" id="PTHR12176">
    <property type="entry name" value="SAM-DEPENDENT METHYLTRANSFERASE SUPERFAMILY PROTEIN"/>
    <property type="match status" value="1"/>
</dbReference>
<evidence type="ECO:0000313" key="6">
    <source>
        <dbReference type="Proteomes" id="UP000001449"/>
    </source>
</evidence>
<dbReference type="Proteomes" id="UP000001449">
    <property type="component" value="Chromosome 7"/>
</dbReference>
<reference evidence="5 6" key="1">
    <citation type="journal article" date="2004" name="Science">
        <title>The genome of the diatom Thalassiosira pseudonana: ecology, evolution, and metabolism.</title>
        <authorList>
            <person name="Armbrust E.V."/>
            <person name="Berges J.A."/>
            <person name="Bowler C."/>
            <person name="Green B.R."/>
            <person name="Martinez D."/>
            <person name="Putnam N.H."/>
            <person name="Zhou S."/>
            <person name="Allen A.E."/>
            <person name="Apt K.E."/>
            <person name="Bechner M."/>
            <person name="Brzezinski M.A."/>
            <person name="Chaal B.K."/>
            <person name="Chiovitti A."/>
            <person name="Davis A.K."/>
            <person name="Demarest M.S."/>
            <person name="Detter J.C."/>
            <person name="Glavina T."/>
            <person name="Goodstein D."/>
            <person name="Hadi M.Z."/>
            <person name="Hellsten U."/>
            <person name="Hildebrand M."/>
            <person name="Jenkins B.D."/>
            <person name="Jurka J."/>
            <person name="Kapitonov V.V."/>
            <person name="Kroger N."/>
            <person name="Lau W.W."/>
            <person name="Lane T.W."/>
            <person name="Larimer F.W."/>
            <person name="Lippmeier J.C."/>
            <person name="Lucas S."/>
            <person name="Medina M."/>
            <person name="Montsant A."/>
            <person name="Obornik M."/>
            <person name="Parker M.S."/>
            <person name="Palenik B."/>
            <person name="Pazour G.J."/>
            <person name="Richardson P.M."/>
            <person name="Rynearson T.A."/>
            <person name="Saito M.A."/>
            <person name="Schwartz D.C."/>
            <person name="Thamatrakoln K."/>
            <person name="Valentin K."/>
            <person name="Vardi A."/>
            <person name="Wilkerson F.P."/>
            <person name="Rokhsar D.S."/>
        </authorList>
    </citation>
    <scope>NUCLEOTIDE SEQUENCE [LARGE SCALE GENOMIC DNA]</scope>
    <source>
        <strain evidence="5 6">CCMP1335</strain>
    </source>
</reference>
<dbReference type="InParanoid" id="B5YMZ0"/>
<evidence type="ECO:0000256" key="2">
    <source>
        <dbReference type="ARBA" id="ARBA00022603"/>
    </source>
</evidence>
<dbReference type="InterPro" id="IPR025714">
    <property type="entry name" value="Methyltranfer_dom"/>
</dbReference>
<dbReference type="SUPFAM" id="SSF53335">
    <property type="entry name" value="S-adenosyl-L-methionine-dependent methyltransferases"/>
    <property type="match status" value="1"/>
</dbReference>
<dbReference type="RefSeq" id="XP_002296177.1">
    <property type="nucleotide sequence ID" value="XM_002296141.1"/>
</dbReference>
<sequence>MGDFPSDEYSWYYGWEGIKPHFLEHIDDDTSSKSEISILVPGCGNDPLLLDLYNAGYKQLTAFDYSSGAIDRQRELFEYLPMGSDLNNVELCVHDARTLPQEWEQSFDVIIEKGALDAIYLSGDGNFEKSVDELARVVRKGGICISVSGVVPEELRREGFGTDEWEWLRDGSDDLKAGCFVLKKT</sequence>